<gene>
    <name evidence="1" type="ORF">LCGC14_2946410</name>
</gene>
<name>A0A0F8ZP84_9ZZZZ</name>
<organism evidence="1">
    <name type="scientific">marine sediment metagenome</name>
    <dbReference type="NCBI Taxonomy" id="412755"/>
    <lineage>
        <taxon>unclassified sequences</taxon>
        <taxon>metagenomes</taxon>
        <taxon>ecological metagenomes</taxon>
    </lineage>
</organism>
<evidence type="ECO:0000313" key="1">
    <source>
        <dbReference type="EMBL" id="KKK68204.1"/>
    </source>
</evidence>
<sequence>MPITPRPIFVEQLADTDTPFDVTLAVADTAEDLVAVPVSKKGRIISLVNEGPGAVAISADAVATTSDLLLEEGDAYSESRLEVLSEFSFINVTAASQPRVRGVLWSGD</sequence>
<comment type="caution">
    <text evidence="1">The sequence shown here is derived from an EMBL/GenBank/DDBJ whole genome shotgun (WGS) entry which is preliminary data.</text>
</comment>
<proteinExistence type="predicted"/>
<accession>A0A0F8ZP84</accession>
<dbReference type="EMBL" id="LAZR01059247">
    <property type="protein sequence ID" value="KKK68204.1"/>
    <property type="molecule type" value="Genomic_DNA"/>
</dbReference>
<protein>
    <submittedName>
        <fullName evidence="1">Uncharacterized protein</fullName>
    </submittedName>
</protein>
<reference evidence="1" key="1">
    <citation type="journal article" date="2015" name="Nature">
        <title>Complex archaea that bridge the gap between prokaryotes and eukaryotes.</title>
        <authorList>
            <person name="Spang A."/>
            <person name="Saw J.H."/>
            <person name="Jorgensen S.L."/>
            <person name="Zaremba-Niedzwiedzka K."/>
            <person name="Martijn J."/>
            <person name="Lind A.E."/>
            <person name="van Eijk R."/>
            <person name="Schleper C."/>
            <person name="Guy L."/>
            <person name="Ettema T.J."/>
        </authorList>
    </citation>
    <scope>NUCLEOTIDE SEQUENCE</scope>
</reference>
<dbReference type="AlphaFoldDB" id="A0A0F8ZP84"/>